<evidence type="ECO:0000313" key="3">
    <source>
        <dbReference type="Proteomes" id="UP000472827"/>
    </source>
</evidence>
<dbReference type="Pfam" id="PF20744">
    <property type="entry name" value="gp37_trimer"/>
    <property type="match status" value="1"/>
</dbReference>
<evidence type="ECO:0000313" key="2">
    <source>
        <dbReference type="EMBL" id="NEX88872.1"/>
    </source>
</evidence>
<organism evidence="2 3">
    <name type="scientific">Aeromonas rivipollensis</name>
    <dbReference type="NCBI Taxonomy" id="948519"/>
    <lineage>
        <taxon>Bacteria</taxon>
        <taxon>Pseudomonadati</taxon>
        <taxon>Pseudomonadota</taxon>
        <taxon>Gammaproteobacteria</taxon>
        <taxon>Aeromonadales</taxon>
        <taxon>Aeromonadaceae</taxon>
        <taxon>Aeromonas</taxon>
    </lineage>
</organism>
<protein>
    <recommendedName>
        <fullName evidence="1">Tail fibre protein gp37 trimerization region domain-containing protein</fullName>
    </recommendedName>
</protein>
<proteinExistence type="predicted"/>
<sequence length="811" mass="86406">MAKEKILDIIKSSKTIDSSYDIKLNKGQGTNAASATRKDYVDAQDALKLNKAGDTMTGNLSTPKVLLTAAQGAEANSVTRRDFVEATVTAAGSGKKDLTIALPSGAPATGYIPVSFNFGSASNSEIYINTRTDVGAAPMNNCSFNGIVRASGWSDASTYSTGFFTIHDLAERSLHSFQSCTENATNFIVAYVETRAFPINVRVDVGVSVTASATDVTFGTSVFKVNGQDGGNTKTAVIANFDKGSGYYNRSNRVYDTGYNPTPDAVGAVAKTGDTMTGNLTVNANINASNIFSTGSITANTISTFSGLRLSSNASGYSEIVPRRANEADYLWSNGIRYYDSNNYWAIGSNRILHDAYSPRLTSIENSLDLNTISVPVKTMSLAHFGSAATNKPNTSNSANSVVHISTWETGTYAHQLAFSSDGKIYNRYNNNVSWSDWGQVYTSIYKPTPAYVGAVNKTGDTMTGALTITNSNAGINLDPAANTPSYILGRQNSVNNWYVGKGSGTNNDIQLSSYIHNTTLALRSDRIESNKSFYVNTARVVTYADEAFWRNRSFLPDLGVSSAVLPGYFAFAPDALSSPDVTQYGHGFAVNPGSNGAQGIWSSQFAVTHVGTGKLWHRTGINGAAQGNWKKIYTSDDKPTPADLGAVDKAGDSMSGQLTLTPGFVDTSVNAQLAHIGKDATKALYIRNMREHNSSAWVWEKLYNGSLYYSSGVNGAGTNKIRLLVSGTGSGEIYLGTNADKRVYHEGFNPTAGDVGAVAKTGDTMTGNLTVPSVLVSSAQNTSVNALTRKDYVDAEVAKLLARIVALESK</sequence>
<gene>
    <name evidence="2" type="ORF">G4923_09165</name>
</gene>
<evidence type="ECO:0000259" key="1">
    <source>
        <dbReference type="Pfam" id="PF20744"/>
    </source>
</evidence>
<feature type="domain" description="Tail fibre protein gp37 trimerization region" evidence="1">
    <location>
        <begin position="482"/>
        <end position="542"/>
    </location>
</feature>
<reference evidence="2 3" key="1">
    <citation type="submission" date="2020-02" db="EMBL/GenBank/DDBJ databases">
        <title>Genome sequencing of Aeromonas rivipollensis.</title>
        <authorList>
            <person name="Fono-Tamo Ubani E.K."/>
            <person name="Lekota K.E."/>
        </authorList>
    </citation>
    <scope>NUCLEOTIDE SEQUENCE [LARGE SCALE GENOMIC DNA]</scope>
    <source>
        <strain evidence="2 3">G78</strain>
    </source>
</reference>
<dbReference type="EMBL" id="JAAILA010000012">
    <property type="protein sequence ID" value="NEX88872.1"/>
    <property type="molecule type" value="Genomic_DNA"/>
</dbReference>
<accession>A0ABX0CY85</accession>
<keyword evidence="3" id="KW-1185">Reference proteome</keyword>
<dbReference type="InterPro" id="IPR048388">
    <property type="entry name" value="Gp37_trimer"/>
</dbReference>
<dbReference type="Proteomes" id="UP000472827">
    <property type="component" value="Unassembled WGS sequence"/>
</dbReference>
<dbReference type="RefSeq" id="WP_163136732.1">
    <property type="nucleotide sequence ID" value="NZ_JAAILA010000012.1"/>
</dbReference>
<comment type="caution">
    <text evidence="2">The sequence shown here is derived from an EMBL/GenBank/DDBJ whole genome shotgun (WGS) entry which is preliminary data.</text>
</comment>
<name>A0ABX0CY85_9GAMM</name>
<dbReference type="Gene3D" id="6.20.80.10">
    <property type="match status" value="1"/>
</dbReference>